<dbReference type="PANTHER" id="PTHR46401:SF2">
    <property type="entry name" value="GLYCOSYLTRANSFERASE WBBK-RELATED"/>
    <property type="match status" value="1"/>
</dbReference>
<dbReference type="InterPro" id="IPR023986">
    <property type="entry name" value="GlycosylTfrase_MSMEG0565"/>
</dbReference>
<dbReference type="InterPro" id="IPR001296">
    <property type="entry name" value="Glyco_trans_1"/>
</dbReference>
<protein>
    <submittedName>
        <fullName evidence="4">MSMEG_0565 family glycosyltransferase</fullName>
    </submittedName>
</protein>
<dbReference type="SUPFAM" id="SSF53756">
    <property type="entry name" value="UDP-Glycosyltransferase/glycogen phosphorylase"/>
    <property type="match status" value="1"/>
</dbReference>
<organism evidence="4">
    <name type="scientific">Oscillatoriales cyanobacterium SpSt-418</name>
    <dbReference type="NCBI Taxonomy" id="2282169"/>
    <lineage>
        <taxon>Bacteria</taxon>
        <taxon>Bacillati</taxon>
        <taxon>Cyanobacteriota</taxon>
        <taxon>Cyanophyceae</taxon>
        <taxon>Oscillatoriophycideae</taxon>
        <taxon>Oscillatoriales</taxon>
    </lineage>
</organism>
<evidence type="ECO:0000313" key="4">
    <source>
        <dbReference type="EMBL" id="HFM99395.1"/>
    </source>
</evidence>
<feature type="domain" description="Glycosyltransferase subfamily 4-like N-terminal" evidence="3">
    <location>
        <begin position="17"/>
        <end position="176"/>
    </location>
</feature>
<sequence>MPTPYRIAFFTYSTKPRGSVVHTLELAEALHQLGHDVCVYALDKDGSGFDFSLSCQYIPIAATAAPAEIDALIQQRIHEFATYLSQAPLPHDFFHAQDCLSANALVLLREMRPLPHLIRTVHHIEDYQSPYLRECQDRSIRGVDQCLCVSDRWQQALQQEYAIAAPRVLNGINLKRFSAIQTGEEATLKQRWQLHDGPIYLTVGGIEPRKNSLNLLRAFKQVLQQQPQAQLMIAGGATLFDYQPYRTEFFELAKQLEIEPGRSLILPGVIANADLPALYRLADAFVFPSLKEGWGLVVLEAIAAGLPVVTSNQPPFTEFLTDQQALLVNPEDPTAIARAMIASVQPNQAQAFVQQSQSILQQYTWAASAKMHLQHYQQLRDRNLAENVAG</sequence>
<evidence type="ECO:0000259" key="3">
    <source>
        <dbReference type="Pfam" id="PF13439"/>
    </source>
</evidence>
<accession>A0A7C3PGM8</accession>
<dbReference type="Gene3D" id="3.40.50.2000">
    <property type="entry name" value="Glycogen Phosphorylase B"/>
    <property type="match status" value="2"/>
</dbReference>
<feature type="domain" description="Glycosyl transferase family 1" evidence="2">
    <location>
        <begin position="190"/>
        <end position="342"/>
    </location>
</feature>
<dbReference type="GO" id="GO:0009103">
    <property type="term" value="P:lipopolysaccharide biosynthetic process"/>
    <property type="evidence" value="ECO:0007669"/>
    <property type="project" value="TreeGrafter"/>
</dbReference>
<dbReference type="Pfam" id="PF13439">
    <property type="entry name" value="Glyco_transf_4"/>
    <property type="match status" value="1"/>
</dbReference>
<dbReference type="EMBL" id="DSRU01000241">
    <property type="protein sequence ID" value="HFM99395.1"/>
    <property type="molecule type" value="Genomic_DNA"/>
</dbReference>
<dbReference type="Pfam" id="PF00534">
    <property type="entry name" value="Glycos_transf_1"/>
    <property type="match status" value="1"/>
</dbReference>
<gene>
    <name evidence="4" type="ORF">ENR64_16860</name>
</gene>
<evidence type="ECO:0000256" key="1">
    <source>
        <dbReference type="ARBA" id="ARBA00022679"/>
    </source>
</evidence>
<dbReference type="PANTHER" id="PTHR46401">
    <property type="entry name" value="GLYCOSYLTRANSFERASE WBBK-RELATED"/>
    <property type="match status" value="1"/>
</dbReference>
<keyword evidence="1 4" id="KW-0808">Transferase</keyword>
<dbReference type="AlphaFoldDB" id="A0A7C3PGM8"/>
<proteinExistence type="predicted"/>
<dbReference type="GO" id="GO:0016757">
    <property type="term" value="F:glycosyltransferase activity"/>
    <property type="evidence" value="ECO:0007669"/>
    <property type="project" value="InterPro"/>
</dbReference>
<dbReference type="InterPro" id="IPR028098">
    <property type="entry name" value="Glyco_trans_4-like_N"/>
</dbReference>
<comment type="caution">
    <text evidence="4">The sequence shown here is derived from an EMBL/GenBank/DDBJ whole genome shotgun (WGS) entry which is preliminary data.</text>
</comment>
<evidence type="ECO:0000259" key="2">
    <source>
        <dbReference type="Pfam" id="PF00534"/>
    </source>
</evidence>
<name>A0A7C3PGM8_9CYAN</name>
<dbReference type="CDD" id="cd03801">
    <property type="entry name" value="GT4_PimA-like"/>
    <property type="match status" value="1"/>
</dbReference>
<reference evidence="4" key="1">
    <citation type="journal article" date="2020" name="mSystems">
        <title>Genome- and Community-Level Interaction Insights into Carbon Utilization and Element Cycling Functions of Hydrothermarchaeota in Hydrothermal Sediment.</title>
        <authorList>
            <person name="Zhou Z."/>
            <person name="Liu Y."/>
            <person name="Xu W."/>
            <person name="Pan J."/>
            <person name="Luo Z.H."/>
            <person name="Li M."/>
        </authorList>
    </citation>
    <scope>NUCLEOTIDE SEQUENCE [LARGE SCALE GENOMIC DNA]</scope>
    <source>
        <strain evidence="4">SpSt-418</strain>
    </source>
</reference>
<dbReference type="NCBIfam" id="TIGR04047">
    <property type="entry name" value="MSMEG_0565_glyc"/>
    <property type="match status" value="1"/>
</dbReference>